<evidence type="ECO:0000256" key="1">
    <source>
        <dbReference type="SAM" id="MobiDB-lite"/>
    </source>
</evidence>
<comment type="caution">
    <text evidence="2">The sequence shown here is derived from an EMBL/GenBank/DDBJ whole genome shotgun (WGS) entry which is preliminary data.</text>
</comment>
<name>A0A8T0VNP5_PANVG</name>
<gene>
    <name evidence="2" type="ORF">PVAP13_2NG595440</name>
</gene>
<protein>
    <submittedName>
        <fullName evidence="2">Uncharacterized protein</fullName>
    </submittedName>
</protein>
<accession>A0A8T0VNP5</accession>
<feature type="compositionally biased region" description="Low complexity" evidence="1">
    <location>
        <begin position="10"/>
        <end position="34"/>
    </location>
</feature>
<feature type="compositionally biased region" description="Low complexity" evidence="1">
    <location>
        <begin position="104"/>
        <end position="119"/>
    </location>
</feature>
<dbReference type="AlphaFoldDB" id="A0A8T0VNP5"/>
<feature type="compositionally biased region" description="Pro residues" evidence="1">
    <location>
        <begin position="218"/>
        <end position="228"/>
    </location>
</feature>
<dbReference type="Proteomes" id="UP000823388">
    <property type="component" value="Chromosome 2N"/>
</dbReference>
<organism evidence="2 3">
    <name type="scientific">Panicum virgatum</name>
    <name type="common">Blackwell switchgrass</name>
    <dbReference type="NCBI Taxonomy" id="38727"/>
    <lineage>
        <taxon>Eukaryota</taxon>
        <taxon>Viridiplantae</taxon>
        <taxon>Streptophyta</taxon>
        <taxon>Embryophyta</taxon>
        <taxon>Tracheophyta</taxon>
        <taxon>Spermatophyta</taxon>
        <taxon>Magnoliopsida</taxon>
        <taxon>Liliopsida</taxon>
        <taxon>Poales</taxon>
        <taxon>Poaceae</taxon>
        <taxon>PACMAD clade</taxon>
        <taxon>Panicoideae</taxon>
        <taxon>Panicodae</taxon>
        <taxon>Paniceae</taxon>
        <taxon>Panicinae</taxon>
        <taxon>Panicum</taxon>
        <taxon>Panicum sect. Hiantes</taxon>
    </lineage>
</organism>
<keyword evidence="3" id="KW-1185">Reference proteome</keyword>
<sequence>MALGGPQAPAPAGSRSPSSSLLPPPAGSRSPSPAWRGLAAAHGEAGRGGLRRRPWRGGLGESRRPWQGGAGSAGQLGPLLQGRDGRAGHGARRRPLDLGAVEQGPSPRRGLGPRAAPPRTSSLLLPRGAPLLVGASSTRARAAVAGPLGGLDESGRHRLLPPPSGRGGGARAPPAAAGLELVRGRSRGGGARARAAESREQSAALAVAAQTALLPPPPLFSLLPPPSPAWGHGRPRGETAATSAHGARRPRRSAAAASARATIPAPPWPPAALARRGSCLPSSQSPRRHGTASNSARQSRLLPSQLSFPAAPPTEACPGPIHPSALIQDGIPSLFPIPSWRPLRVPGAAVPAAGSWRRCAPRVPVAGSCRHRAPLRARDTRASCGLRPLA</sequence>
<evidence type="ECO:0000313" key="3">
    <source>
        <dbReference type="Proteomes" id="UP000823388"/>
    </source>
</evidence>
<proteinExistence type="predicted"/>
<feature type="region of interest" description="Disordered" evidence="1">
    <location>
        <begin position="146"/>
        <end position="174"/>
    </location>
</feature>
<feature type="compositionally biased region" description="Polar residues" evidence="1">
    <location>
        <begin position="280"/>
        <end position="300"/>
    </location>
</feature>
<feature type="region of interest" description="Disordered" evidence="1">
    <location>
        <begin position="1"/>
        <end position="127"/>
    </location>
</feature>
<feature type="compositionally biased region" description="Low complexity" evidence="1">
    <location>
        <begin position="253"/>
        <end position="263"/>
    </location>
</feature>
<dbReference type="EMBL" id="CM029040">
    <property type="protein sequence ID" value="KAG2638461.1"/>
    <property type="molecule type" value="Genomic_DNA"/>
</dbReference>
<evidence type="ECO:0000313" key="2">
    <source>
        <dbReference type="EMBL" id="KAG2638461.1"/>
    </source>
</evidence>
<reference evidence="2" key="1">
    <citation type="submission" date="2020-05" db="EMBL/GenBank/DDBJ databases">
        <title>WGS assembly of Panicum virgatum.</title>
        <authorList>
            <person name="Lovell J.T."/>
            <person name="Jenkins J."/>
            <person name="Shu S."/>
            <person name="Juenger T.E."/>
            <person name="Schmutz J."/>
        </authorList>
    </citation>
    <scope>NUCLEOTIDE SEQUENCE</scope>
    <source>
        <strain evidence="2">AP13</strain>
    </source>
</reference>
<feature type="region of interest" description="Disordered" evidence="1">
    <location>
        <begin position="218"/>
        <end position="300"/>
    </location>
</feature>